<dbReference type="AlphaFoldDB" id="A0A451B133"/>
<dbReference type="EMBL" id="CAADFZ010000089">
    <property type="protein sequence ID" value="VFK66351.1"/>
    <property type="molecule type" value="Genomic_DNA"/>
</dbReference>
<evidence type="ECO:0000313" key="1">
    <source>
        <dbReference type="EMBL" id="VFK66351.1"/>
    </source>
</evidence>
<dbReference type="PANTHER" id="PTHR48420">
    <property type="entry name" value="NON-HAEM DIOXYGENASE N-TERMINAL DOMAIN-CONTAINING PROTEIN"/>
    <property type="match status" value="1"/>
</dbReference>
<name>A0A451B133_9GAMM</name>
<accession>A0A451B133</accession>
<proteinExistence type="predicted"/>
<sequence length="146" mass="16510">MSEKKTYGNNIEAAKAAPVRIDFNSLISTDIKADVSESIEKAFGLDGFGGAIITNIPDFKETRKKVLKNMYRLSREPKEVLEALSKQGASCSHETGWCEKKMNSPFGKSSNKFVSFYSRYPHETVVFPEDPQFEKDHENIWPDTIP</sequence>
<gene>
    <name evidence="1" type="ORF">BECKUNK1418G_GA0071005_10892</name>
    <name evidence="2" type="ORF">BECKUNK1418H_GA0071006_10902</name>
</gene>
<protein>
    <submittedName>
        <fullName evidence="2">Uncharacterized protein</fullName>
    </submittedName>
</protein>
<dbReference type="EMBL" id="CAADGD010000090">
    <property type="protein sequence ID" value="VFK71985.1"/>
    <property type="molecule type" value="Genomic_DNA"/>
</dbReference>
<reference evidence="2" key="1">
    <citation type="submission" date="2019-02" db="EMBL/GenBank/DDBJ databases">
        <authorList>
            <person name="Gruber-Vodicka R. H."/>
            <person name="Seah K. B. B."/>
        </authorList>
    </citation>
    <scope>NUCLEOTIDE SEQUENCE</scope>
    <source>
        <strain evidence="2">BECK_BY19</strain>
        <strain evidence="1">BECK_BY8</strain>
    </source>
</reference>
<dbReference type="PANTHER" id="PTHR48420:SF1">
    <property type="entry name" value="NON-HAEM DIOXYGENASE N-TERMINAL DOMAIN-CONTAINING PROTEIN"/>
    <property type="match status" value="1"/>
</dbReference>
<organism evidence="2">
    <name type="scientific">Candidatus Kentrum sp. UNK</name>
    <dbReference type="NCBI Taxonomy" id="2126344"/>
    <lineage>
        <taxon>Bacteria</taxon>
        <taxon>Pseudomonadati</taxon>
        <taxon>Pseudomonadota</taxon>
        <taxon>Gammaproteobacteria</taxon>
        <taxon>Candidatus Kentrum</taxon>
    </lineage>
</organism>
<evidence type="ECO:0000313" key="2">
    <source>
        <dbReference type="EMBL" id="VFK71985.1"/>
    </source>
</evidence>